<gene>
    <name evidence="2" type="ORF">PR002_g12189</name>
</gene>
<organism evidence="2 3">
    <name type="scientific">Phytophthora rubi</name>
    <dbReference type="NCBI Taxonomy" id="129364"/>
    <lineage>
        <taxon>Eukaryota</taxon>
        <taxon>Sar</taxon>
        <taxon>Stramenopiles</taxon>
        <taxon>Oomycota</taxon>
        <taxon>Peronosporomycetes</taxon>
        <taxon>Peronosporales</taxon>
        <taxon>Peronosporaceae</taxon>
        <taxon>Phytophthora</taxon>
    </lineage>
</organism>
<sequence length="194" mass="21534">MTRARELVIEIAGVLGDSVMQSVLREISRTYLESVSSTLAKRLARRKTCWCDRPVRDPLRPRRVRFDCSSLTAGRSEALGSHTGCVEDPDDVLNYVCFVKDGSAKKEKRKPDLREVENRPKPEVSPNVDVEDFVPEGKRVICSVEGFEATSVGFIDSLPAELLIDTGAIGSLVDSRVLASSAWRRPHCDRTMAV</sequence>
<name>A0A6A3LU28_9STRA</name>
<evidence type="ECO:0008006" key="4">
    <source>
        <dbReference type="Google" id="ProtNLM"/>
    </source>
</evidence>
<evidence type="ECO:0000313" key="2">
    <source>
        <dbReference type="EMBL" id="KAE9021637.1"/>
    </source>
</evidence>
<dbReference type="Proteomes" id="UP000435112">
    <property type="component" value="Unassembled WGS sequence"/>
</dbReference>
<evidence type="ECO:0000313" key="3">
    <source>
        <dbReference type="Proteomes" id="UP000435112"/>
    </source>
</evidence>
<comment type="caution">
    <text evidence="2">The sequence shown here is derived from an EMBL/GenBank/DDBJ whole genome shotgun (WGS) entry which is preliminary data.</text>
</comment>
<feature type="compositionally biased region" description="Basic and acidic residues" evidence="1">
    <location>
        <begin position="109"/>
        <end position="122"/>
    </location>
</feature>
<proteinExistence type="predicted"/>
<protein>
    <recommendedName>
        <fullName evidence="4">Peptidase A2 domain-containing protein</fullName>
    </recommendedName>
</protein>
<feature type="region of interest" description="Disordered" evidence="1">
    <location>
        <begin position="109"/>
        <end position="128"/>
    </location>
</feature>
<accession>A0A6A3LU28</accession>
<dbReference type="AlphaFoldDB" id="A0A6A3LU28"/>
<dbReference type="EMBL" id="QXFU01000758">
    <property type="protein sequence ID" value="KAE9021637.1"/>
    <property type="molecule type" value="Genomic_DNA"/>
</dbReference>
<reference evidence="2 3" key="1">
    <citation type="submission" date="2018-09" db="EMBL/GenBank/DDBJ databases">
        <title>Genomic investigation of the strawberry pathogen Phytophthora fragariae indicates pathogenicity is determined by transcriptional variation in three key races.</title>
        <authorList>
            <person name="Adams T.M."/>
            <person name="Armitage A.D."/>
            <person name="Sobczyk M.K."/>
            <person name="Bates H.J."/>
            <person name="Dunwell J.M."/>
            <person name="Nellist C.F."/>
            <person name="Harrison R.J."/>
        </authorList>
    </citation>
    <scope>NUCLEOTIDE SEQUENCE [LARGE SCALE GENOMIC DNA]</scope>
    <source>
        <strain evidence="2 3">SCRP324</strain>
    </source>
</reference>
<evidence type="ECO:0000256" key="1">
    <source>
        <dbReference type="SAM" id="MobiDB-lite"/>
    </source>
</evidence>